<dbReference type="InterPro" id="IPR001563">
    <property type="entry name" value="Peptidase_S10"/>
</dbReference>
<feature type="chain" id="PRO_5033103013" description="Carboxypeptidase" evidence="2">
    <location>
        <begin position="26"/>
        <end position="565"/>
    </location>
</feature>
<protein>
    <recommendedName>
        <fullName evidence="2">Carboxypeptidase</fullName>
        <ecNumber evidence="2">3.4.16.-</ecNumber>
    </recommendedName>
</protein>
<dbReference type="InParanoid" id="A0A804QCF3"/>
<keyword evidence="2" id="KW-0378">Hydrolase</keyword>
<feature type="signal peptide" evidence="2">
    <location>
        <begin position="1"/>
        <end position="25"/>
    </location>
</feature>
<reference evidence="4" key="3">
    <citation type="submission" date="2021-05" db="UniProtKB">
        <authorList>
            <consortium name="EnsemblPlants"/>
        </authorList>
    </citation>
    <scope>IDENTIFICATION</scope>
    <source>
        <strain evidence="4">cv. B73</strain>
    </source>
</reference>
<proteinExistence type="evidence at protein level"/>
<dbReference type="PANTHER" id="PTHR11802:SF512">
    <property type="entry name" value="CARBOXYPEPTIDASE"/>
    <property type="match status" value="1"/>
</dbReference>
<dbReference type="Gene3D" id="3.40.50.1820">
    <property type="entry name" value="alpha/beta hydrolase"/>
    <property type="match status" value="1"/>
</dbReference>
<dbReference type="GO" id="GO:0006508">
    <property type="term" value="P:proteolysis"/>
    <property type="evidence" value="ECO:0007669"/>
    <property type="project" value="UniProtKB-KW"/>
</dbReference>
<keyword evidence="2" id="KW-0645">Protease</keyword>
<organism evidence="4 5">
    <name type="scientific">Zea mays</name>
    <name type="common">Maize</name>
    <dbReference type="NCBI Taxonomy" id="4577"/>
    <lineage>
        <taxon>Eukaryota</taxon>
        <taxon>Viridiplantae</taxon>
        <taxon>Streptophyta</taxon>
        <taxon>Embryophyta</taxon>
        <taxon>Tracheophyta</taxon>
        <taxon>Spermatophyta</taxon>
        <taxon>Magnoliopsida</taxon>
        <taxon>Liliopsida</taxon>
        <taxon>Poales</taxon>
        <taxon>Poaceae</taxon>
        <taxon>PACMAD clade</taxon>
        <taxon>Panicoideae</taxon>
        <taxon>Andropogonodae</taxon>
        <taxon>Andropogoneae</taxon>
        <taxon>Tripsacinae</taxon>
        <taxon>Zea</taxon>
    </lineage>
</organism>
<evidence type="ECO:0000313" key="5">
    <source>
        <dbReference type="Proteomes" id="UP000007305"/>
    </source>
</evidence>
<feature type="compositionally biased region" description="Basic and acidic residues" evidence="3">
    <location>
        <begin position="456"/>
        <end position="465"/>
    </location>
</feature>
<dbReference type="EnsemblPlants" id="Zm00001eb315250_T001">
    <property type="protein sequence ID" value="Zm00001eb315250_P001"/>
    <property type="gene ID" value="Zm00001eb315250"/>
</dbReference>
<dbReference type="Gene3D" id="3.40.50.11320">
    <property type="match status" value="1"/>
</dbReference>
<keyword evidence="5" id="KW-1185">Reference proteome</keyword>
<evidence type="ECO:0000256" key="1">
    <source>
        <dbReference type="ARBA" id="ARBA00009431"/>
    </source>
</evidence>
<dbReference type="Pfam" id="PF00450">
    <property type="entry name" value="Peptidase_S10"/>
    <property type="match status" value="1"/>
</dbReference>
<evidence type="ECO:0000256" key="2">
    <source>
        <dbReference type="RuleBase" id="RU361156"/>
    </source>
</evidence>
<keyword evidence="6" id="KW-1267">Proteomics identification</keyword>
<feature type="compositionally biased region" description="Basic and acidic residues" evidence="3">
    <location>
        <begin position="512"/>
        <end position="525"/>
    </location>
</feature>
<dbReference type="InterPro" id="IPR029058">
    <property type="entry name" value="AB_hydrolase_fold"/>
</dbReference>
<comment type="similarity">
    <text evidence="1 2">Belongs to the peptidase S10 family.</text>
</comment>
<dbReference type="PROSITE" id="PS00131">
    <property type="entry name" value="CARBOXYPEPT_SER_SER"/>
    <property type="match status" value="1"/>
</dbReference>
<accession>A0A804QCF3</accession>
<name>A0A804QCF3_MAIZE</name>
<feature type="compositionally biased region" description="Gly residues" evidence="3">
    <location>
        <begin position="492"/>
        <end position="502"/>
    </location>
</feature>
<keyword evidence="2" id="KW-0732">Signal</keyword>
<evidence type="ECO:0000256" key="3">
    <source>
        <dbReference type="SAM" id="MobiDB-lite"/>
    </source>
</evidence>
<dbReference type="Gramene" id="Zm00001eb315250_T001">
    <property type="protein sequence ID" value="Zm00001eb315250_P001"/>
    <property type="gene ID" value="Zm00001eb315250"/>
</dbReference>
<dbReference type="GO" id="GO:0004185">
    <property type="term" value="F:serine-type carboxypeptidase activity"/>
    <property type="evidence" value="ECO:0000318"/>
    <property type="project" value="GO_Central"/>
</dbReference>
<reference evidence="4" key="2">
    <citation type="submission" date="2019-07" db="EMBL/GenBank/DDBJ databases">
        <authorList>
            <person name="Seetharam A."/>
            <person name="Woodhouse M."/>
            <person name="Cannon E."/>
        </authorList>
    </citation>
    <scope>NUCLEOTIDE SEQUENCE [LARGE SCALE GENOMIC DNA]</scope>
    <source>
        <strain evidence="4">cv. B73</strain>
    </source>
</reference>
<dbReference type="Gene3D" id="6.10.250.940">
    <property type="match status" value="1"/>
</dbReference>
<dbReference type="AlphaFoldDB" id="A0A804QCF3"/>
<feature type="region of interest" description="Disordered" evidence="3">
    <location>
        <begin position="168"/>
        <end position="197"/>
    </location>
</feature>
<dbReference type="InterPro" id="IPR018202">
    <property type="entry name" value="Ser_caboxypep_ser_AS"/>
</dbReference>
<evidence type="ECO:0007829" key="6">
    <source>
        <dbReference type="PeptideAtlas" id="A0A804QCF3"/>
    </source>
</evidence>
<dbReference type="SUPFAM" id="SSF53474">
    <property type="entry name" value="alpha/beta-Hydrolases"/>
    <property type="match status" value="1"/>
</dbReference>
<evidence type="ECO:0000313" key="4">
    <source>
        <dbReference type="EnsemblPlants" id="Zm00001eb315250_P001"/>
    </source>
</evidence>
<feature type="region of interest" description="Disordered" evidence="3">
    <location>
        <begin position="438"/>
        <end position="565"/>
    </location>
</feature>
<reference evidence="5" key="1">
    <citation type="submission" date="2015-12" db="EMBL/GenBank/DDBJ databases">
        <title>Update maize B73 reference genome by single molecule sequencing technologies.</title>
        <authorList>
            <consortium name="Maize Genome Sequencing Project"/>
            <person name="Ware D."/>
        </authorList>
    </citation>
    <scope>NUCLEOTIDE SEQUENCE [LARGE SCALE GENOMIC DNA]</scope>
    <source>
        <strain evidence="5">cv. B73</strain>
    </source>
</reference>
<dbReference type="EC" id="3.4.16.-" evidence="2"/>
<sequence>MRTDACLTHLTLLLLVSVPVLHSHASQQAQLEKFILSRQGRAASGSSKSSAHEPGVGVTSSSLLQRLQARSYLGSESDQSALKAADKIAALPGQPDDGVGFDQYAGYVTVDEEKGRALFYYLVEAPPEDAPSKPLLLWLNGGPGCSSFGYGAMLELGPFRVNNDNTTLRVNDRPPASGFLTPTRHPTTRRAGTRGPPTTPTSFLVNWLERFPEYKTRAFYISGESYAGHYVPQLAATILSHNLYSNRTIVNLQGILVGNPYLDRYKNQKGRFEYLWNHGVLSDEDMANITHHCSFSPSDDKLCSDLYGWYDFGPIDPYDIYAPICVDEPDGSYNSSSYLPGYNACDYYPTVTYLNDPVVQEAFHARKTEWSGCSGLDWKDAPDSMVPTLQWLIKHGLPVWLFSGDFDAICPLTATRYSIQDLGLSVTTPWRPWTAKMEASARGGGGGGRAGQAAEPAKRPGERAARAARRAAEGGQRGRLGEAAGRRAARGAAGGRGRGGQGAARRPGRGQGKGEGEWGREERGRGLTGDGDGAGRPSGAAERGGRPATGRGGARAGGRGGGGLG</sequence>
<keyword evidence="2" id="KW-0121">Carboxypeptidase</keyword>
<dbReference type="Proteomes" id="UP000007305">
    <property type="component" value="Chromosome 7"/>
</dbReference>
<dbReference type="PANTHER" id="PTHR11802">
    <property type="entry name" value="SERINE PROTEASE FAMILY S10 SERINE CARBOXYPEPTIDASE"/>
    <property type="match status" value="1"/>
</dbReference>
<feature type="compositionally biased region" description="Gly residues" evidence="3">
    <location>
        <begin position="526"/>
        <end position="536"/>
    </location>
</feature>
<feature type="compositionally biased region" description="Gly residues" evidence="3">
    <location>
        <begin position="550"/>
        <end position="565"/>
    </location>
</feature>